<gene>
    <name evidence="1" type="ORF">ASZ90_007609</name>
</gene>
<name>A0A0W8FP35_9ZZZZ</name>
<evidence type="ECO:0000313" key="1">
    <source>
        <dbReference type="EMBL" id="KUG22619.1"/>
    </source>
</evidence>
<dbReference type="EMBL" id="LNQE01000951">
    <property type="protein sequence ID" value="KUG22619.1"/>
    <property type="molecule type" value="Genomic_DNA"/>
</dbReference>
<evidence type="ECO:0008006" key="2">
    <source>
        <dbReference type="Google" id="ProtNLM"/>
    </source>
</evidence>
<protein>
    <recommendedName>
        <fullName evidence="2">Outer membrane protein beta-barrel domain-containing protein</fullName>
    </recommendedName>
</protein>
<organism evidence="1">
    <name type="scientific">hydrocarbon metagenome</name>
    <dbReference type="NCBI Taxonomy" id="938273"/>
    <lineage>
        <taxon>unclassified sequences</taxon>
        <taxon>metagenomes</taxon>
        <taxon>ecological metagenomes</taxon>
    </lineage>
</organism>
<sequence>MLKRFLTVNILVIVLTAVFIFTIKPAAMATGIFGPLQTVSKEAGGLNTAIGYVYHEDTYKNGVDHTVRLNEIYSQAAYGAKNIWEIYARVGLADMKIVDVFSSTDTSVKTDRNNFEANWEFFGTLGAKAFYPINSILGIGAFVQGTYYFSNFVDTVSGTEGGAPFISELKIKNFWNANFGVGIQATLPLGIKVYAGPYVYYSEAEVSLHSCVSGSEYRVEDDTIRNKAIVGGFTGVDIPLVKGFRLNVEGQFTDRFSAGAAVSYTY</sequence>
<reference evidence="1" key="1">
    <citation type="journal article" date="2015" name="Proc. Natl. Acad. Sci. U.S.A.">
        <title>Networks of energetic and metabolic interactions define dynamics in microbial communities.</title>
        <authorList>
            <person name="Embree M."/>
            <person name="Liu J.K."/>
            <person name="Al-Bassam M.M."/>
            <person name="Zengler K."/>
        </authorList>
    </citation>
    <scope>NUCLEOTIDE SEQUENCE</scope>
</reference>
<accession>A0A0W8FP35</accession>
<dbReference type="AlphaFoldDB" id="A0A0W8FP35"/>
<comment type="caution">
    <text evidence="1">The sequence shown here is derived from an EMBL/GenBank/DDBJ whole genome shotgun (WGS) entry which is preliminary data.</text>
</comment>
<proteinExistence type="predicted"/>